<keyword evidence="3" id="KW-1185">Reference proteome</keyword>
<name>A0A1Y6B9L4_9NEIS</name>
<gene>
    <name evidence="1" type="primary">smg</name>
    <name evidence="2" type="ORF">SAMN02745746_00031</name>
</gene>
<dbReference type="Proteomes" id="UP000192920">
    <property type="component" value="Unassembled WGS sequence"/>
</dbReference>
<evidence type="ECO:0000313" key="3">
    <source>
        <dbReference type="Proteomes" id="UP000192920"/>
    </source>
</evidence>
<dbReference type="InterPro" id="IPR007456">
    <property type="entry name" value="Smg"/>
</dbReference>
<organism evidence="2 3">
    <name type="scientific">Pseudogulbenkiania subflava DSM 22618</name>
    <dbReference type="NCBI Taxonomy" id="1123014"/>
    <lineage>
        <taxon>Bacteria</taxon>
        <taxon>Pseudomonadati</taxon>
        <taxon>Pseudomonadota</taxon>
        <taxon>Betaproteobacteria</taxon>
        <taxon>Neisseriales</taxon>
        <taxon>Chromobacteriaceae</taxon>
        <taxon>Pseudogulbenkiania</taxon>
    </lineage>
</organism>
<evidence type="ECO:0000313" key="2">
    <source>
        <dbReference type="EMBL" id="SME91779.1"/>
    </source>
</evidence>
<dbReference type="AlphaFoldDB" id="A0A1Y6B9L4"/>
<dbReference type="STRING" id="1123014.SAMN02745746_00031"/>
<dbReference type="EMBL" id="FXAG01000001">
    <property type="protein sequence ID" value="SME91779.1"/>
    <property type="molecule type" value="Genomic_DNA"/>
</dbReference>
<proteinExistence type="inferred from homology"/>
<evidence type="ECO:0000256" key="1">
    <source>
        <dbReference type="HAMAP-Rule" id="MF_00598"/>
    </source>
</evidence>
<dbReference type="HAMAP" id="MF_00598">
    <property type="entry name" value="Smg"/>
    <property type="match status" value="1"/>
</dbReference>
<accession>A0A1Y6B9L4</accession>
<dbReference type="Pfam" id="PF04361">
    <property type="entry name" value="DUF494"/>
    <property type="match status" value="1"/>
</dbReference>
<protein>
    <recommendedName>
        <fullName evidence="1">Protein Smg homolog</fullName>
    </recommendedName>
</protein>
<dbReference type="PANTHER" id="PTHR38692">
    <property type="entry name" value="PROTEIN SMG"/>
    <property type="match status" value="1"/>
</dbReference>
<sequence>MFDVLAYLFEEYQDPEACNDREGVMRTLAAAGFEDADINDALDWLDILCNINEGAFAAMDESYGLRVYSDSEQKRLPTEVRGLLQFLEHHGALSPAQREMVIDRLLAMPDDEVNVASAKLVTLLVLWVQKAELPILLGEELLDVVNGEPTMQ</sequence>
<comment type="similarity">
    <text evidence="1">Belongs to the Smg family.</text>
</comment>
<reference evidence="3" key="1">
    <citation type="submission" date="2017-04" db="EMBL/GenBank/DDBJ databases">
        <authorList>
            <person name="Varghese N."/>
            <person name="Submissions S."/>
        </authorList>
    </citation>
    <scope>NUCLEOTIDE SEQUENCE [LARGE SCALE GENOMIC DNA]</scope>
    <source>
        <strain evidence="3">DSM 22618</strain>
    </source>
</reference>
<dbReference type="PANTHER" id="PTHR38692:SF1">
    <property type="entry name" value="PROTEIN SMG"/>
    <property type="match status" value="1"/>
</dbReference>
<dbReference type="RefSeq" id="WP_008954816.1">
    <property type="nucleotide sequence ID" value="NZ_FXAG01000001.1"/>
</dbReference>